<evidence type="ECO:0000313" key="3">
    <source>
        <dbReference type="Proteomes" id="UP000789396"/>
    </source>
</evidence>
<dbReference type="AlphaFoldDB" id="A0A9N9JIQ2"/>
<dbReference type="Proteomes" id="UP000789396">
    <property type="component" value="Unassembled WGS sequence"/>
</dbReference>
<sequence>NRKFLCQPQIIPITNLIPISQIEPEADNSLDQVSNSSDLSIQSNRENTEASISSTFQNDIDEYLSQEEFEYLKTLGLIENDAVLDTNDMCLKYALGAYFASNEGITKNLQ</sequence>
<reference evidence="2" key="1">
    <citation type="submission" date="2021-06" db="EMBL/GenBank/DDBJ databases">
        <authorList>
            <person name="Kallberg Y."/>
            <person name="Tangrot J."/>
            <person name="Rosling A."/>
        </authorList>
    </citation>
    <scope>NUCLEOTIDE SEQUENCE</scope>
    <source>
        <strain evidence="2">IN212</strain>
    </source>
</reference>
<feature type="region of interest" description="Disordered" evidence="1">
    <location>
        <begin position="29"/>
        <end position="53"/>
    </location>
</feature>
<organism evidence="2 3">
    <name type="scientific">Racocetra fulgida</name>
    <dbReference type="NCBI Taxonomy" id="60492"/>
    <lineage>
        <taxon>Eukaryota</taxon>
        <taxon>Fungi</taxon>
        <taxon>Fungi incertae sedis</taxon>
        <taxon>Mucoromycota</taxon>
        <taxon>Glomeromycotina</taxon>
        <taxon>Glomeromycetes</taxon>
        <taxon>Diversisporales</taxon>
        <taxon>Gigasporaceae</taxon>
        <taxon>Racocetra</taxon>
    </lineage>
</organism>
<feature type="non-terminal residue" evidence="2">
    <location>
        <position position="1"/>
    </location>
</feature>
<accession>A0A9N9JIQ2</accession>
<evidence type="ECO:0000313" key="2">
    <source>
        <dbReference type="EMBL" id="CAG8784587.1"/>
    </source>
</evidence>
<gene>
    <name evidence="2" type="ORF">RFULGI_LOCUS16124</name>
</gene>
<comment type="caution">
    <text evidence="2">The sequence shown here is derived from an EMBL/GenBank/DDBJ whole genome shotgun (WGS) entry which is preliminary data.</text>
</comment>
<feature type="non-terminal residue" evidence="2">
    <location>
        <position position="110"/>
    </location>
</feature>
<evidence type="ECO:0000256" key="1">
    <source>
        <dbReference type="SAM" id="MobiDB-lite"/>
    </source>
</evidence>
<name>A0A9N9JIQ2_9GLOM</name>
<proteinExistence type="predicted"/>
<dbReference type="EMBL" id="CAJVPZ010055492">
    <property type="protein sequence ID" value="CAG8784587.1"/>
    <property type="molecule type" value="Genomic_DNA"/>
</dbReference>
<dbReference type="OrthoDB" id="3565419at2759"/>
<protein>
    <submittedName>
        <fullName evidence="2">12169_t:CDS:1</fullName>
    </submittedName>
</protein>
<keyword evidence="3" id="KW-1185">Reference proteome</keyword>